<evidence type="ECO:0000256" key="1">
    <source>
        <dbReference type="ARBA" id="ARBA00022723"/>
    </source>
</evidence>
<dbReference type="InterPro" id="IPR017896">
    <property type="entry name" value="4Fe4S_Fe-S-bd"/>
</dbReference>
<sequence>MKIGINNSLCSGCRVCQLICALTYEKVNNPKKGRLEIVGHFPVPGGYEIKMTDECNQCGECVRFCPMG</sequence>
<name>A0A523S055_UNCAE</name>
<dbReference type="EMBL" id="SOKJ01000156">
    <property type="protein sequence ID" value="TET11413.1"/>
    <property type="molecule type" value="Genomic_DNA"/>
</dbReference>
<feature type="domain" description="4Fe-4S ferredoxin-type" evidence="4">
    <location>
        <begin position="45"/>
        <end position="68"/>
    </location>
</feature>
<accession>A0A523S055</accession>
<evidence type="ECO:0000313" key="6">
    <source>
        <dbReference type="Proteomes" id="UP000316360"/>
    </source>
</evidence>
<dbReference type="PROSITE" id="PS00198">
    <property type="entry name" value="4FE4S_FER_1"/>
    <property type="match status" value="1"/>
</dbReference>
<evidence type="ECO:0000259" key="4">
    <source>
        <dbReference type="PROSITE" id="PS51379"/>
    </source>
</evidence>
<feature type="domain" description="4Fe-4S ferredoxin-type" evidence="4">
    <location>
        <begin position="1"/>
        <end position="30"/>
    </location>
</feature>
<gene>
    <name evidence="5" type="ORF">E3J84_02925</name>
</gene>
<keyword evidence="3" id="KW-0411">Iron-sulfur</keyword>
<keyword evidence="2" id="KW-0408">Iron</keyword>
<reference evidence="5 6" key="1">
    <citation type="submission" date="2019-03" db="EMBL/GenBank/DDBJ databases">
        <title>Metabolic potential of uncultured bacteria and archaea associated with petroleum seepage in deep-sea sediments.</title>
        <authorList>
            <person name="Dong X."/>
            <person name="Hubert C."/>
        </authorList>
    </citation>
    <scope>NUCLEOTIDE SEQUENCE [LARGE SCALE GENOMIC DNA]</scope>
    <source>
        <strain evidence="5">E44_bin7</strain>
    </source>
</reference>
<dbReference type="Gene3D" id="3.30.70.20">
    <property type="match status" value="1"/>
</dbReference>
<dbReference type="PROSITE" id="PS51379">
    <property type="entry name" value="4FE4S_FER_2"/>
    <property type="match status" value="2"/>
</dbReference>
<dbReference type="Pfam" id="PF13534">
    <property type="entry name" value="Fer4_17"/>
    <property type="match status" value="1"/>
</dbReference>
<evidence type="ECO:0000256" key="3">
    <source>
        <dbReference type="ARBA" id="ARBA00023014"/>
    </source>
</evidence>
<protein>
    <submittedName>
        <fullName evidence="5">4Fe-4S ferredoxin</fullName>
    </submittedName>
</protein>
<organism evidence="5 6">
    <name type="scientific">Aerophobetes bacterium</name>
    <dbReference type="NCBI Taxonomy" id="2030807"/>
    <lineage>
        <taxon>Bacteria</taxon>
        <taxon>Candidatus Aerophobota</taxon>
    </lineage>
</organism>
<comment type="caution">
    <text evidence="5">The sequence shown here is derived from an EMBL/GenBank/DDBJ whole genome shotgun (WGS) entry which is preliminary data.</text>
</comment>
<proteinExistence type="predicted"/>
<keyword evidence="1" id="KW-0479">Metal-binding</keyword>
<dbReference type="AlphaFoldDB" id="A0A523S055"/>
<evidence type="ECO:0000313" key="5">
    <source>
        <dbReference type="EMBL" id="TET11413.1"/>
    </source>
</evidence>
<dbReference type="GO" id="GO:0051536">
    <property type="term" value="F:iron-sulfur cluster binding"/>
    <property type="evidence" value="ECO:0007669"/>
    <property type="project" value="UniProtKB-KW"/>
</dbReference>
<dbReference type="Proteomes" id="UP000316360">
    <property type="component" value="Unassembled WGS sequence"/>
</dbReference>
<feature type="non-terminal residue" evidence="5">
    <location>
        <position position="68"/>
    </location>
</feature>
<dbReference type="SUPFAM" id="SSF54862">
    <property type="entry name" value="4Fe-4S ferredoxins"/>
    <property type="match status" value="1"/>
</dbReference>
<evidence type="ECO:0000256" key="2">
    <source>
        <dbReference type="ARBA" id="ARBA00023004"/>
    </source>
</evidence>
<dbReference type="InterPro" id="IPR017900">
    <property type="entry name" value="4Fe4S_Fe_S_CS"/>
</dbReference>
<dbReference type="GO" id="GO:0046872">
    <property type="term" value="F:metal ion binding"/>
    <property type="evidence" value="ECO:0007669"/>
    <property type="project" value="UniProtKB-KW"/>
</dbReference>